<name>A0ABT2YTP5_9GAMM</name>
<evidence type="ECO:0000313" key="1">
    <source>
        <dbReference type="EMBL" id="MCV2403240.1"/>
    </source>
</evidence>
<dbReference type="Proteomes" id="UP001209713">
    <property type="component" value="Unassembled WGS sequence"/>
</dbReference>
<evidence type="ECO:0000313" key="2">
    <source>
        <dbReference type="Proteomes" id="UP001209713"/>
    </source>
</evidence>
<keyword evidence="2" id="KW-1185">Reference proteome</keyword>
<dbReference type="Pfam" id="PF04325">
    <property type="entry name" value="DUF465"/>
    <property type="match status" value="1"/>
</dbReference>
<dbReference type="Gene3D" id="6.10.280.50">
    <property type="match status" value="1"/>
</dbReference>
<dbReference type="RefSeq" id="WP_263530619.1">
    <property type="nucleotide sequence ID" value="NZ_JAOVZB010000004.1"/>
</dbReference>
<dbReference type="InterPro" id="IPR038444">
    <property type="entry name" value="DUF465_sf"/>
</dbReference>
<gene>
    <name evidence="1" type="ORF">OFY17_10150</name>
</gene>
<dbReference type="EMBL" id="JAOVZB010000004">
    <property type="protein sequence ID" value="MCV2403240.1"/>
    <property type="molecule type" value="Genomic_DNA"/>
</dbReference>
<organism evidence="1 2">
    <name type="scientific">Marinomonas sargassi</name>
    <dbReference type="NCBI Taxonomy" id="2984494"/>
    <lineage>
        <taxon>Bacteria</taxon>
        <taxon>Pseudomonadati</taxon>
        <taxon>Pseudomonadota</taxon>
        <taxon>Gammaproteobacteria</taxon>
        <taxon>Oceanospirillales</taxon>
        <taxon>Oceanospirillaceae</taxon>
        <taxon>Marinomonas</taxon>
    </lineage>
</organism>
<comment type="caution">
    <text evidence="1">The sequence shown here is derived from an EMBL/GenBank/DDBJ whole genome shotgun (WGS) entry which is preliminary data.</text>
</comment>
<reference evidence="1 2" key="1">
    <citation type="submission" date="2022-10" db="EMBL/GenBank/DDBJ databases">
        <title>Marinomonas transparenta sp. nov. and Marinomonas sargassi sp. nov., isolated from marine alga (Sargassum natans (L.) Gaillon).</title>
        <authorList>
            <person name="Wang Y."/>
        </authorList>
    </citation>
    <scope>NUCLEOTIDE SEQUENCE [LARGE SCALE GENOMIC DNA]</scope>
    <source>
        <strain evidence="1 2">C2222</strain>
    </source>
</reference>
<proteinExistence type="predicted"/>
<sequence length="90" mass="10773">MPIEHHSLIHEFPEFKEDIHHLKMVDSHFKKLHDEYHHLTREVEKREQEIIPSTTLDEERLKKRRLQLKDTIHGYIRASIRASSKAAASQ</sequence>
<protein>
    <submittedName>
        <fullName evidence="1">DUF465 domain-containing protein</fullName>
    </submittedName>
</protein>
<dbReference type="InterPro" id="IPR007420">
    <property type="entry name" value="DUF465"/>
</dbReference>
<accession>A0ABT2YTP5</accession>